<comment type="caution">
    <text evidence="2">The sequence shown here is derived from an EMBL/GenBank/DDBJ whole genome shotgun (WGS) entry which is preliminary data.</text>
</comment>
<accession>A0ABR6UAI3</accession>
<feature type="compositionally biased region" description="Polar residues" evidence="1">
    <location>
        <begin position="1"/>
        <end position="11"/>
    </location>
</feature>
<evidence type="ECO:0000313" key="3">
    <source>
        <dbReference type="Proteomes" id="UP000604001"/>
    </source>
</evidence>
<name>A0ABR6UAI3_9ACTN</name>
<sequence>MTDQPTEQPQAPGTPMREDEPAAPTGADRVPRGEVDESHLEEPVAGSEADHRHGDRPE</sequence>
<feature type="region of interest" description="Disordered" evidence="1">
    <location>
        <begin position="1"/>
        <end position="58"/>
    </location>
</feature>
<reference evidence="2 3" key="1">
    <citation type="submission" date="2020-08" db="EMBL/GenBank/DDBJ databases">
        <title>novel species in genus Nocardioides.</title>
        <authorList>
            <person name="Zhang G."/>
        </authorList>
    </citation>
    <scope>NUCLEOTIDE SEQUENCE [LARGE SCALE GENOMIC DNA]</scope>
    <source>
        <strain evidence="2 3">SC8A-24</strain>
    </source>
</reference>
<organism evidence="2 3">
    <name type="scientific">Nocardioides deserti</name>
    <dbReference type="NCBI Taxonomy" id="1588644"/>
    <lineage>
        <taxon>Bacteria</taxon>
        <taxon>Bacillati</taxon>
        <taxon>Actinomycetota</taxon>
        <taxon>Actinomycetes</taxon>
        <taxon>Propionibacteriales</taxon>
        <taxon>Nocardioidaceae</taxon>
        <taxon>Nocardioides</taxon>
    </lineage>
</organism>
<proteinExistence type="predicted"/>
<dbReference type="EMBL" id="JACMYC010000007">
    <property type="protein sequence ID" value="MBC2961285.1"/>
    <property type="molecule type" value="Genomic_DNA"/>
</dbReference>
<feature type="compositionally biased region" description="Basic and acidic residues" evidence="1">
    <location>
        <begin position="29"/>
        <end position="58"/>
    </location>
</feature>
<protein>
    <submittedName>
        <fullName evidence="2">Uncharacterized protein</fullName>
    </submittedName>
</protein>
<evidence type="ECO:0000313" key="2">
    <source>
        <dbReference type="EMBL" id="MBC2961285.1"/>
    </source>
</evidence>
<evidence type="ECO:0000256" key="1">
    <source>
        <dbReference type="SAM" id="MobiDB-lite"/>
    </source>
</evidence>
<dbReference type="RefSeq" id="WP_186346505.1">
    <property type="nucleotide sequence ID" value="NZ_BMMR01000001.1"/>
</dbReference>
<dbReference type="Proteomes" id="UP000604001">
    <property type="component" value="Unassembled WGS sequence"/>
</dbReference>
<keyword evidence="3" id="KW-1185">Reference proteome</keyword>
<gene>
    <name evidence="2" type="ORF">H7344_13350</name>
</gene>